<name>A0A9D4GZZ4_DREPO</name>
<organism evidence="1 2">
    <name type="scientific">Dreissena polymorpha</name>
    <name type="common">Zebra mussel</name>
    <name type="synonym">Mytilus polymorpha</name>
    <dbReference type="NCBI Taxonomy" id="45954"/>
    <lineage>
        <taxon>Eukaryota</taxon>
        <taxon>Metazoa</taxon>
        <taxon>Spiralia</taxon>
        <taxon>Lophotrochozoa</taxon>
        <taxon>Mollusca</taxon>
        <taxon>Bivalvia</taxon>
        <taxon>Autobranchia</taxon>
        <taxon>Heteroconchia</taxon>
        <taxon>Euheterodonta</taxon>
        <taxon>Imparidentia</taxon>
        <taxon>Neoheterodontei</taxon>
        <taxon>Myida</taxon>
        <taxon>Dreissenoidea</taxon>
        <taxon>Dreissenidae</taxon>
        <taxon>Dreissena</taxon>
    </lineage>
</organism>
<protein>
    <submittedName>
        <fullName evidence="1">Uncharacterized protein</fullName>
    </submittedName>
</protein>
<reference evidence="1" key="2">
    <citation type="submission" date="2020-11" db="EMBL/GenBank/DDBJ databases">
        <authorList>
            <person name="McCartney M.A."/>
            <person name="Auch B."/>
            <person name="Kono T."/>
            <person name="Mallez S."/>
            <person name="Becker A."/>
            <person name="Gohl D.M."/>
            <person name="Silverstein K.A.T."/>
            <person name="Koren S."/>
            <person name="Bechman K.B."/>
            <person name="Herman A."/>
            <person name="Abrahante J.E."/>
            <person name="Garbe J."/>
        </authorList>
    </citation>
    <scope>NUCLEOTIDE SEQUENCE</scope>
    <source>
        <strain evidence="1">Duluth1</strain>
        <tissue evidence="1">Whole animal</tissue>
    </source>
</reference>
<gene>
    <name evidence="1" type="ORF">DPMN_128698</name>
</gene>
<keyword evidence="2" id="KW-1185">Reference proteome</keyword>
<dbReference type="EMBL" id="JAIWYP010000005">
    <property type="protein sequence ID" value="KAH3826786.1"/>
    <property type="molecule type" value="Genomic_DNA"/>
</dbReference>
<sequence length="98" mass="11199">MSSPTILQRILTVILHPIQWITSKFSEPFATEEYTFDDEYHDVYLGGSDGDLLWRAEVAVPLFRKFGLSLWTHHHMTGTRSSYPSMCHCGKSVVCCSM</sequence>
<reference evidence="1" key="1">
    <citation type="journal article" date="2019" name="bioRxiv">
        <title>The Genome of the Zebra Mussel, Dreissena polymorpha: A Resource for Invasive Species Research.</title>
        <authorList>
            <person name="McCartney M.A."/>
            <person name="Auch B."/>
            <person name="Kono T."/>
            <person name="Mallez S."/>
            <person name="Zhang Y."/>
            <person name="Obille A."/>
            <person name="Becker A."/>
            <person name="Abrahante J.E."/>
            <person name="Garbe J."/>
            <person name="Badalamenti J.P."/>
            <person name="Herman A."/>
            <person name="Mangelson H."/>
            <person name="Liachko I."/>
            <person name="Sullivan S."/>
            <person name="Sone E.D."/>
            <person name="Koren S."/>
            <person name="Silverstein K.A.T."/>
            <person name="Beckman K.B."/>
            <person name="Gohl D.M."/>
        </authorList>
    </citation>
    <scope>NUCLEOTIDE SEQUENCE</scope>
    <source>
        <strain evidence="1">Duluth1</strain>
        <tissue evidence="1">Whole animal</tissue>
    </source>
</reference>
<proteinExistence type="predicted"/>
<evidence type="ECO:0000313" key="1">
    <source>
        <dbReference type="EMBL" id="KAH3826786.1"/>
    </source>
</evidence>
<dbReference type="AlphaFoldDB" id="A0A9D4GZZ4"/>
<comment type="caution">
    <text evidence="1">The sequence shown here is derived from an EMBL/GenBank/DDBJ whole genome shotgun (WGS) entry which is preliminary data.</text>
</comment>
<evidence type="ECO:0000313" key="2">
    <source>
        <dbReference type="Proteomes" id="UP000828390"/>
    </source>
</evidence>
<accession>A0A9D4GZZ4</accession>
<dbReference type="Proteomes" id="UP000828390">
    <property type="component" value="Unassembled WGS sequence"/>
</dbReference>